<dbReference type="PANTHER" id="PTHR43756">
    <property type="entry name" value="CHOLINE MONOOXYGENASE, CHLOROPLASTIC"/>
    <property type="match status" value="1"/>
</dbReference>
<evidence type="ECO:0000313" key="9">
    <source>
        <dbReference type="Proteomes" id="UP000582981"/>
    </source>
</evidence>
<evidence type="ECO:0000256" key="5">
    <source>
        <dbReference type="ARBA" id="ARBA00023004"/>
    </source>
</evidence>
<name>A0A7Y8BKL9_9PSED</name>
<comment type="cofactor">
    <cofactor evidence="1">
        <name>Fe cation</name>
        <dbReference type="ChEBI" id="CHEBI:24875"/>
    </cofactor>
</comment>
<dbReference type="Proteomes" id="UP000582981">
    <property type="component" value="Unassembled WGS sequence"/>
</dbReference>
<dbReference type="InterPro" id="IPR001663">
    <property type="entry name" value="Rng_hydr_dOase-A"/>
</dbReference>
<accession>A0A7Y8BKL9</accession>
<dbReference type="SUPFAM" id="SSF50022">
    <property type="entry name" value="ISP domain"/>
    <property type="match status" value="1"/>
</dbReference>
<comment type="caution">
    <text evidence="8">The sequence shown here is derived from an EMBL/GenBank/DDBJ whole genome shotgun (WGS) entry which is preliminary data.</text>
</comment>
<gene>
    <name evidence="8" type="ORF">HX829_09540</name>
</gene>
<dbReference type="InterPro" id="IPR017941">
    <property type="entry name" value="Rieske_2Fe-2S"/>
</dbReference>
<evidence type="ECO:0000256" key="4">
    <source>
        <dbReference type="ARBA" id="ARBA00023002"/>
    </source>
</evidence>
<keyword evidence="4" id="KW-0560">Oxidoreductase</keyword>
<dbReference type="GO" id="GO:0051537">
    <property type="term" value="F:2 iron, 2 sulfur cluster binding"/>
    <property type="evidence" value="ECO:0007669"/>
    <property type="project" value="UniProtKB-KW"/>
</dbReference>
<evidence type="ECO:0000256" key="3">
    <source>
        <dbReference type="ARBA" id="ARBA00022723"/>
    </source>
</evidence>
<dbReference type="SUPFAM" id="SSF55961">
    <property type="entry name" value="Bet v1-like"/>
    <property type="match status" value="1"/>
</dbReference>
<keyword evidence="2" id="KW-0001">2Fe-2S</keyword>
<dbReference type="PRINTS" id="PR00090">
    <property type="entry name" value="RNGDIOXGNASE"/>
</dbReference>
<evidence type="ECO:0000313" key="8">
    <source>
        <dbReference type="EMBL" id="NWB46738.1"/>
    </source>
</evidence>
<sequence>MNSRLIDHVADLSMPATYQDVLDNDGQETICADMREHFPARPQLQSIDREAYLSADFHRLEMDRMWSRVWQMAAREEQIPEVGDLTLYEIGDLSFIIVRSDTEQIKAYYNSCRHRGRRLCAGDSSVRELRCPYHGFAWDLDGALKRIPAAWDFPDLDWKGRRLLEVKVDTWGGFVFINMDAGCESLHSYMESLPAELQVNRYEGKYIAGHSQHILPANWKNVMESFMEGLHAAQTHGHTWAHLSDILQYDVRPGERHVSRSFHAVGLQVGEDHAPIADQEIMDRFHQNVQNGKNETAGPRLPPGTSARRYMADIMRLQYGLISGRDVRNLSDAEAVDVLQYSLFPNLILFRGISLPPVLRFRPNGNDQNSCIFDLFYLVDVPKGCTRPEPAATVYMAPDDTYEAAGVLPDWLGYVYDQDMDNIKNMRAGLAALKDDSLVLSRTHESRIRHFHETLTGYLEGACATDPSPGPR</sequence>
<keyword evidence="5" id="KW-0408">Iron</keyword>
<dbReference type="PROSITE" id="PS51296">
    <property type="entry name" value="RIESKE"/>
    <property type="match status" value="1"/>
</dbReference>
<evidence type="ECO:0000256" key="1">
    <source>
        <dbReference type="ARBA" id="ARBA00001962"/>
    </source>
</evidence>
<proteinExistence type="predicted"/>
<dbReference type="CDD" id="cd08882">
    <property type="entry name" value="RHO_alpha_C_MupW-like"/>
    <property type="match status" value="1"/>
</dbReference>
<keyword evidence="3" id="KW-0479">Metal-binding</keyword>
<organism evidence="8 9">
    <name type="scientific">Pseudomonas gingeri</name>
    <dbReference type="NCBI Taxonomy" id="117681"/>
    <lineage>
        <taxon>Bacteria</taxon>
        <taxon>Pseudomonadati</taxon>
        <taxon>Pseudomonadota</taxon>
        <taxon>Gammaproteobacteria</taxon>
        <taxon>Pseudomonadales</taxon>
        <taxon>Pseudomonadaceae</taxon>
        <taxon>Pseudomonas</taxon>
    </lineage>
</organism>
<evidence type="ECO:0000259" key="7">
    <source>
        <dbReference type="PROSITE" id="PS51296"/>
    </source>
</evidence>
<keyword evidence="8" id="KW-0223">Dioxygenase</keyword>
<dbReference type="GO" id="GO:0005506">
    <property type="term" value="F:iron ion binding"/>
    <property type="evidence" value="ECO:0007669"/>
    <property type="project" value="InterPro"/>
</dbReference>
<reference evidence="8 9" key="1">
    <citation type="submission" date="2020-04" db="EMBL/GenBank/DDBJ databases">
        <title>Molecular characterization of pseudomonads from Agaricus bisporus reveal novel blotch 2 pathogens in Western Europe.</title>
        <authorList>
            <person name="Taparia T."/>
            <person name="Krijger M."/>
            <person name="Haynes E."/>
            <person name="Elpinstone J.G."/>
            <person name="Noble R."/>
            <person name="Van Der Wolf J."/>
        </authorList>
    </citation>
    <scope>NUCLEOTIDE SEQUENCE [LARGE SCALE GENOMIC DNA]</scope>
    <source>
        <strain evidence="8 9">F1001</strain>
    </source>
</reference>
<evidence type="ECO:0000256" key="2">
    <source>
        <dbReference type="ARBA" id="ARBA00022714"/>
    </source>
</evidence>
<dbReference type="GO" id="GO:0051213">
    <property type="term" value="F:dioxygenase activity"/>
    <property type="evidence" value="ECO:0007669"/>
    <property type="project" value="UniProtKB-KW"/>
</dbReference>
<feature type="domain" description="Rieske" evidence="7">
    <location>
        <begin position="70"/>
        <end position="177"/>
    </location>
</feature>
<evidence type="ECO:0000256" key="6">
    <source>
        <dbReference type="ARBA" id="ARBA00023014"/>
    </source>
</evidence>
<dbReference type="Pfam" id="PF00848">
    <property type="entry name" value="Ring_hydroxyl_A"/>
    <property type="match status" value="1"/>
</dbReference>
<dbReference type="Gene3D" id="2.102.10.10">
    <property type="entry name" value="Rieske [2Fe-2S] iron-sulphur domain"/>
    <property type="match status" value="1"/>
</dbReference>
<dbReference type="AlphaFoldDB" id="A0A7Y8BKL9"/>
<keyword evidence="6" id="KW-0411">Iron-sulfur</keyword>
<dbReference type="CDD" id="cd03469">
    <property type="entry name" value="Rieske_RO_Alpha_N"/>
    <property type="match status" value="1"/>
</dbReference>
<dbReference type="InterPro" id="IPR015879">
    <property type="entry name" value="Ring_hydroxy_dOase_asu_C_dom"/>
</dbReference>
<dbReference type="EMBL" id="JACAPU010000012">
    <property type="protein sequence ID" value="NWB46738.1"/>
    <property type="molecule type" value="Genomic_DNA"/>
</dbReference>
<dbReference type="PANTHER" id="PTHR43756:SF5">
    <property type="entry name" value="CHOLINE MONOOXYGENASE, CHLOROPLASTIC"/>
    <property type="match status" value="1"/>
</dbReference>
<dbReference type="Pfam" id="PF00355">
    <property type="entry name" value="Rieske"/>
    <property type="match status" value="1"/>
</dbReference>
<protein>
    <submittedName>
        <fullName evidence="8">Aromatic ring-hydroxylating dioxygenase subunit alpha</fullName>
    </submittedName>
</protein>
<dbReference type="InterPro" id="IPR036922">
    <property type="entry name" value="Rieske_2Fe-2S_sf"/>
</dbReference>
<dbReference type="RefSeq" id="WP_100941031.1">
    <property type="nucleotide sequence ID" value="NZ_JACAPU010000012.1"/>
</dbReference>
<dbReference type="Gene3D" id="3.90.380.10">
    <property type="entry name" value="Naphthalene 1,2-dioxygenase Alpha Subunit, Chain A, domain 1"/>
    <property type="match status" value="1"/>
</dbReference>